<evidence type="ECO:0000256" key="1">
    <source>
        <dbReference type="ARBA" id="ARBA00004401"/>
    </source>
</evidence>
<dbReference type="InterPro" id="IPR026039">
    <property type="entry name" value="YfgM"/>
</dbReference>
<evidence type="ECO:0000256" key="5">
    <source>
        <dbReference type="ARBA" id="ARBA00023136"/>
    </source>
</evidence>
<dbReference type="GO" id="GO:0005886">
    <property type="term" value="C:plasma membrane"/>
    <property type="evidence" value="ECO:0007669"/>
    <property type="project" value="UniProtKB-SubCell"/>
</dbReference>
<keyword evidence="3 9" id="KW-0812">Transmembrane</keyword>
<evidence type="ECO:0000313" key="12">
    <source>
        <dbReference type="Proteomes" id="UP000825078"/>
    </source>
</evidence>
<dbReference type="SUPFAM" id="SSF48452">
    <property type="entry name" value="TPR-like"/>
    <property type="match status" value="1"/>
</dbReference>
<name>A0AAD1NMM4_9GAMM</name>
<dbReference type="Gene3D" id="1.25.40.10">
    <property type="entry name" value="Tetratricopeptide repeat domain"/>
    <property type="match status" value="1"/>
</dbReference>
<evidence type="ECO:0000256" key="3">
    <source>
        <dbReference type="ARBA" id="ARBA00022692"/>
    </source>
</evidence>
<keyword evidence="6" id="KW-0143">Chaperone</keyword>
<comment type="subcellular location">
    <subcellularLocation>
        <location evidence="1">Cell membrane</location>
        <topology evidence="1">Single-pass type II membrane protein</topology>
    </subcellularLocation>
</comment>
<dbReference type="InterPro" id="IPR011990">
    <property type="entry name" value="TPR-like_helical_dom_sf"/>
</dbReference>
<evidence type="ECO:0000256" key="2">
    <source>
        <dbReference type="ARBA" id="ARBA00022475"/>
    </source>
</evidence>
<keyword evidence="5 9" id="KW-0472">Membrane</keyword>
<dbReference type="Pfam" id="PF09976">
    <property type="entry name" value="TPR_21"/>
    <property type="match status" value="1"/>
</dbReference>
<gene>
    <name evidence="11" type="ORF">TUM17379_15240</name>
</gene>
<reference evidence="11" key="1">
    <citation type="submission" date="2021-05" db="EMBL/GenBank/DDBJ databases">
        <title>Molecular characterization for Shewanella algae harboring chromosomal blaOXA-55-like strains isolated from clinical and environment sample.</title>
        <authorList>
            <person name="Ohama Y."/>
            <person name="Aoki K."/>
            <person name="Harada S."/>
            <person name="Moriya K."/>
            <person name="Ishii Y."/>
            <person name="Tateda K."/>
        </authorList>
    </citation>
    <scope>NUCLEOTIDE SEQUENCE</scope>
    <source>
        <strain evidence="11">TUM17379</strain>
    </source>
</reference>
<dbReference type="PIRSF" id="PIRSF006170">
    <property type="entry name" value="YfgM"/>
    <property type="match status" value="1"/>
</dbReference>
<evidence type="ECO:0000256" key="9">
    <source>
        <dbReference type="SAM" id="Phobius"/>
    </source>
</evidence>
<dbReference type="PANTHER" id="PTHR38035">
    <property type="entry name" value="UPF0070 PROTEIN YFGM"/>
    <property type="match status" value="1"/>
</dbReference>
<comment type="similarity">
    <text evidence="7">Belongs to the YfgM family.</text>
</comment>
<evidence type="ECO:0000256" key="6">
    <source>
        <dbReference type="ARBA" id="ARBA00023186"/>
    </source>
</evidence>
<dbReference type="InterPro" id="IPR018704">
    <property type="entry name" value="SecYEG/CpoB_TPR"/>
</dbReference>
<keyword evidence="2" id="KW-1003">Cell membrane</keyword>
<dbReference type="AlphaFoldDB" id="A0AAD1NMM4"/>
<dbReference type="GO" id="GO:0044877">
    <property type="term" value="F:protein-containing complex binding"/>
    <property type="evidence" value="ECO:0007669"/>
    <property type="project" value="InterPro"/>
</dbReference>
<sequence>MRVEIYSTEEQQVEAIKQFWKDYGTSIVAGVVIGLGGLYGWNYYSDVKVERAEAASQAFNQALMQSGDEAAVMAAAAEFDKQHAQAGYSALMQLIVAKSAVESGDLPKAEAALKTVIAAKPGDALTAVATLRLARIQAEQGQVATALTTLDQVKNSAFSTQRDEFKGDLLLRQGETDKARLAYQEAVKNGGVTTSPALQMKLDNLNQA</sequence>
<evidence type="ECO:0000256" key="8">
    <source>
        <dbReference type="ARBA" id="ARBA00024235"/>
    </source>
</evidence>
<protein>
    <recommendedName>
        <fullName evidence="8">Ancillary SecYEG translocon subunit</fullName>
    </recommendedName>
</protein>
<keyword evidence="4 9" id="KW-1133">Transmembrane helix</keyword>
<proteinExistence type="inferred from homology"/>
<feature type="transmembrane region" description="Helical" evidence="9">
    <location>
        <begin position="23"/>
        <end position="41"/>
    </location>
</feature>
<evidence type="ECO:0000256" key="7">
    <source>
        <dbReference type="ARBA" id="ARBA00024197"/>
    </source>
</evidence>
<dbReference type="Proteomes" id="UP000825078">
    <property type="component" value="Chromosome"/>
</dbReference>
<evidence type="ECO:0000259" key="10">
    <source>
        <dbReference type="Pfam" id="PF09976"/>
    </source>
</evidence>
<feature type="domain" description="Ancillary SecYEG translocon subunit/Cell division coordinator CpoB TPR" evidence="10">
    <location>
        <begin position="17"/>
        <end position="207"/>
    </location>
</feature>
<dbReference type="PANTHER" id="PTHR38035:SF1">
    <property type="entry name" value="ANCILLARY SECYEG TRANSLOCON SUBUNIT"/>
    <property type="match status" value="1"/>
</dbReference>
<organism evidence="11 12">
    <name type="scientific">Shewanella algae</name>
    <dbReference type="NCBI Taxonomy" id="38313"/>
    <lineage>
        <taxon>Bacteria</taxon>
        <taxon>Pseudomonadati</taxon>
        <taxon>Pseudomonadota</taxon>
        <taxon>Gammaproteobacteria</taxon>
        <taxon>Alteromonadales</taxon>
        <taxon>Shewanellaceae</taxon>
        <taxon>Shewanella</taxon>
    </lineage>
</organism>
<evidence type="ECO:0000313" key="11">
    <source>
        <dbReference type="EMBL" id="BCV44506.1"/>
    </source>
</evidence>
<dbReference type="EMBL" id="AP024613">
    <property type="protein sequence ID" value="BCV44506.1"/>
    <property type="molecule type" value="Genomic_DNA"/>
</dbReference>
<accession>A0AAD1NMM4</accession>
<evidence type="ECO:0000256" key="4">
    <source>
        <dbReference type="ARBA" id="ARBA00022989"/>
    </source>
</evidence>